<sequence>MNYETFLEQLSTEEISAVIGALVGLTFGIFAQQSRFCLRAACVEFWRGQTGKKFAIWLLAFGAAMLATQYFIEMGAIDTGQIRQLNNAGSMSGAIIGGLLFGGGMVLAGGCASRLLVLSATGNMRTMVAGLVVTIVAQASLTGGLSPLREEISSWWLVDGNSRSFSAWLPPYGGLLLGAAFLLFALWFAKRHEVNKWWSIAAMVTGLSVALGWLLTSWQASNSFDIVQVQSVSFTGPSADTLMGLINQPYLPLNFNVGLVPGVFLGSLLAALVTREFKWQQFTQDSGFTRFFIGAVLMGFGGMLAGGCAVGAGVTGGVMLVITAWVALFSMWIGAGVMDWVVDRKADELKAAAEAARLATENMPEFAQAPDLVRVN</sequence>
<keyword evidence="3" id="KW-1003">Cell membrane</keyword>
<evidence type="ECO:0000256" key="3">
    <source>
        <dbReference type="ARBA" id="ARBA00022475"/>
    </source>
</evidence>
<feature type="transmembrane region" description="Helical" evidence="9">
    <location>
        <begin position="54"/>
        <end position="72"/>
    </location>
</feature>
<comment type="similarity">
    <text evidence="8">Belongs to the TsuA/YedE (TC 9.B.102) family.</text>
</comment>
<dbReference type="RefSeq" id="WP_093066730.1">
    <property type="nucleotide sequence ID" value="NZ_FNQP01000006.1"/>
</dbReference>
<evidence type="ECO:0000256" key="6">
    <source>
        <dbReference type="ARBA" id="ARBA00022989"/>
    </source>
</evidence>
<dbReference type="Proteomes" id="UP000199397">
    <property type="component" value="Unassembled WGS sequence"/>
</dbReference>
<evidence type="ECO:0000256" key="9">
    <source>
        <dbReference type="SAM" id="Phobius"/>
    </source>
</evidence>
<keyword evidence="5 9" id="KW-0812">Transmembrane</keyword>
<dbReference type="OrthoDB" id="9794165at2"/>
<dbReference type="EMBL" id="FNQP01000006">
    <property type="protein sequence ID" value="SEA32580.1"/>
    <property type="molecule type" value="Genomic_DNA"/>
</dbReference>
<evidence type="ECO:0000256" key="7">
    <source>
        <dbReference type="ARBA" id="ARBA00023136"/>
    </source>
</evidence>
<accession>A0A1H4A9I4</accession>
<feature type="transmembrane region" description="Helical" evidence="9">
    <location>
        <begin position="292"/>
        <end position="312"/>
    </location>
</feature>
<keyword evidence="4" id="KW-0997">Cell inner membrane</keyword>
<dbReference type="AlphaFoldDB" id="A0A1H4A9I4"/>
<evidence type="ECO:0000313" key="11">
    <source>
        <dbReference type="Proteomes" id="UP000199397"/>
    </source>
</evidence>
<keyword evidence="6 9" id="KW-1133">Transmembrane helix</keyword>
<keyword evidence="2" id="KW-0813">Transport</keyword>
<reference evidence="10 11" key="1">
    <citation type="submission" date="2016-10" db="EMBL/GenBank/DDBJ databases">
        <authorList>
            <person name="de Groot N.N."/>
        </authorList>
    </citation>
    <scope>NUCLEOTIDE SEQUENCE [LARGE SCALE GENOMIC DNA]</scope>
    <source>
        <strain evidence="10 11">DSM 21228</strain>
    </source>
</reference>
<evidence type="ECO:0000256" key="8">
    <source>
        <dbReference type="ARBA" id="ARBA00035655"/>
    </source>
</evidence>
<dbReference type="PANTHER" id="PTHR30574:SF1">
    <property type="entry name" value="SULPHUR TRANSPORT DOMAIN-CONTAINING PROTEIN"/>
    <property type="match status" value="1"/>
</dbReference>
<protein>
    <submittedName>
        <fullName evidence="10">Sulphur transport</fullName>
    </submittedName>
</protein>
<keyword evidence="7 9" id="KW-0472">Membrane</keyword>
<organism evidence="10 11">
    <name type="scientific">Thiothrix caldifontis</name>
    <dbReference type="NCBI Taxonomy" id="525918"/>
    <lineage>
        <taxon>Bacteria</taxon>
        <taxon>Pseudomonadati</taxon>
        <taxon>Pseudomonadota</taxon>
        <taxon>Gammaproteobacteria</taxon>
        <taxon>Thiotrichales</taxon>
        <taxon>Thiotrichaceae</taxon>
        <taxon>Thiothrix</taxon>
    </lineage>
</organism>
<feature type="transmembrane region" description="Helical" evidence="9">
    <location>
        <begin position="253"/>
        <end position="272"/>
    </location>
</feature>
<dbReference type="STRING" id="525918.SAMN05660964_01374"/>
<feature type="transmembrane region" description="Helical" evidence="9">
    <location>
        <begin position="128"/>
        <end position="148"/>
    </location>
</feature>
<gene>
    <name evidence="10" type="ORF">SAMN05660964_01374</name>
</gene>
<keyword evidence="11" id="KW-1185">Reference proteome</keyword>
<comment type="subcellular location">
    <subcellularLocation>
        <location evidence="1">Cell inner membrane</location>
        <topology evidence="1">Multi-pass membrane protein</topology>
    </subcellularLocation>
</comment>
<dbReference type="GO" id="GO:0005886">
    <property type="term" value="C:plasma membrane"/>
    <property type="evidence" value="ECO:0007669"/>
    <property type="project" value="UniProtKB-SubCell"/>
</dbReference>
<feature type="transmembrane region" description="Helical" evidence="9">
    <location>
        <begin position="318"/>
        <end position="342"/>
    </location>
</feature>
<evidence type="ECO:0000313" key="10">
    <source>
        <dbReference type="EMBL" id="SEA32580.1"/>
    </source>
</evidence>
<evidence type="ECO:0000256" key="5">
    <source>
        <dbReference type="ARBA" id="ARBA00022692"/>
    </source>
</evidence>
<feature type="transmembrane region" description="Helical" evidence="9">
    <location>
        <begin position="168"/>
        <end position="189"/>
    </location>
</feature>
<evidence type="ECO:0000256" key="4">
    <source>
        <dbReference type="ARBA" id="ARBA00022519"/>
    </source>
</evidence>
<feature type="transmembrane region" description="Helical" evidence="9">
    <location>
        <begin position="196"/>
        <end position="215"/>
    </location>
</feature>
<evidence type="ECO:0000256" key="1">
    <source>
        <dbReference type="ARBA" id="ARBA00004429"/>
    </source>
</evidence>
<proteinExistence type="inferred from homology"/>
<feature type="transmembrane region" description="Helical" evidence="9">
    <location>
        <begin position="92"/>
        <end position="116"/>
    </location>
</feature>
<dbReference type="PANTHER" id="PTHR30574">
    <property type="entry name" value="INNER MEMBRANE PROTEIN YEDE"/>
    <property type="match status" value="1"/>
</dbReference>
<dbReference type="Pfam" id="PF04143">
    <property type="entry name" value="Sulf_transp"/>
    <property type="match status" value="1"/>
</dbReference>
<evidence type="ECO:0000256" key="2">
    <source>
        <dbReference type="ARBA" id="ARBA00022448"/>
    </source>
</evidence>
<dbReference type="InterPro" id="IPR007272">
    <property type="entry name" value="Sulf_transp_TsuA/YedE"/>
</dbReference>
<name>A0A1H4A9I4_9GAMM</name>
<feature type="transmembrane region" description="Helical" evidence="9">
    <location>
        <begin position="15"/>
        <end position="33"/>
    </location>
</feature>